<dbReference type="RefSeq" id="WP_281748702.1">
    <property type="nucleotide sequence ID" value="NZ_AP026933.1"/>
</dbReference>
<accession>A0ABM8BZ13</accession>
<keyword evidence="3" id="KW-1185">Reference proteome</keyword>
<dbReference type="InterPro" id="IPR012337">
    <property type="entry name" value="RNaseH-like_sf"/>
</dbReference>
<dbReference type="InterPro" id="IPR036397">
    <property type="entry name" value="RNaseH_sf"/>
</dbReference>
<dbReference type="SMART" id="SM00479">
    <property type="entry name" value="EXOIII"/>
    <property type="match status" value="1"/>
</dbReference>
<dbReference type="Gene3D" id="3.30.420.10">
    <property type="entry name" value="Ribonuclease H-like superfamily/Ribonuclease H"/>
    <property type="match status" value="1"/>
</dbReference>
<dbReference type="PANTHER" id="PTHR30231">
    <property type="entry name" value="DNA POLYMERASE III SUBUNIT EPSILON"/>
    <property type="match status" value="1"/>
</dbReference>
<dbReference type="SUPFAM" id="SSF53098">
    <property type="entry name" value="Ribonuclease H-like"/>
    <property type="match status" value="1"/>
</dbReference>
<evidence type="ECO:0000313" key="3">
    <source>
        <dbReference type="Proteomes" id="UP001163387"/>
    </source>
</evidence>
<dbReference type="EMBL" id="AP026933">
    <property type="protein sequence ID" value="BDT05145.1"/>
    <property type="molecule type" value="Genomic_DNA"/>
</dbReference>
<feature type="domain" description="Exonuclease" evidence="1">
    <location>
        <begin position="79"/>
        <end position="242"/>
    </location>
</feature>
<name>A0ABM8BZ13_9MOLU</name>
<evidence type="ECO:0000313" key="2">
    <source>
        <dbReference type="EMBL" id="BDT05145.1"/>
    </source>
</evidence>
<dbReference type="Proteomes" id="UP001163387">
    <property type="component" value="Chromosome"/>
</dbReference>
<proteinExistence type="predicted"/>
<evidence type="ECO:0000259" key="1">
    <source>
        <dbReference type="SMART" id="SM00479"/>
    </source>
</evidence>
<protein>
    <recommendedName>
        <fullName evidence="1">Exonuclease domain-containing protein</fullName>
    </recommendedName>
</protein>
<organism evidence="2 3">
    <name type="scientific">Spiroplasma ixodetis</name>
    <dbReference type="NCBI Taxonomy" id="2141"/>
    <lineage>
        <taxon>Bacteria</taxon>
        <taxon>Bacillati</taxon>
        <taxon>Mycoplasmatota</taxon>
        <taxon>Mollicutes</taxon>
        <taxon>Entomoplasmatales</taxon>
        <taxon>Spiroplasmataceae</taxon>
        <taxon>Spiroplasma</taxon>
    </lineage>
</organism>
<sequence>MFFKSVKFKKTNDDFETDDNSESKGNIEGKQEIITPFKQYKSKDSKNLFAKKMLLKRKQSKLNSKKKFSVHDWGIDNTNYVFIDFEIANSNKTSACQLIMIKVTQGKIVKTYSSLIKPHPEEFTFSHVHGITSESVSLMSNFKELWVDIVTFFTENTVVIAHHANFNINILRSLINHYDLKCPNFFYICSVKLFRRTYDYPNNRLSALAHSNQIKFDHHDPLADVTTLHKLINIHFSEHYHLKTLCNNLNIKMGKLFGDSLS</sequence>
<gene>
    <name evidence="2" type="ORF">SHM_27910</name>
</gene>
<dbReference type="Pfam" id="PF00929">
    <property type="entry name" value="RNase_T"/>
    <property type="match status" value="1"/>
</dbReference>
<dbReference type="PANTHER" id="PTHR30231:SF42">
    <property type="entry name" value="EXONUCLEASE"/>
    <property type="match status" value="1"/>
</dbReference>
<reference evidence="2 3" key="1">
    <citation type="journal article" date="2022" name="Front. Microbiol.">
        <title>Male-killing mechanisms vary between Spiroplasma species.</title>
        <authorList>
            <person name="Arai H."/>
            <person name="Inoue M."/>
            <person name="Kageyama D."/>
        </authorList>
    </citation>
    <scope>NUCLEOTIDE SEQUENCE [LARGE SCALE GENOMIC DNA]</scope>
    <source>
        <strain evidence="3">sHm</strain>
    </source>
</reference>
<dbReference type="InterPro" id="IPR013520">
    <property type="entry name" value="Ribonucl_H"/>
</dbReference>